<keyword evidence="1" id="KW-0812">Transmembrane</keyword>
<evidence type="ECO:0008006" key="4">
    <source>
        <dbReference type="Google" id="ProtNLM"/>
    </source>
</evidence>
<sequence length="200" mass="22628">MDNTKFCIKCGKNLPIDAEFCQFCGAKQESTDSLNQSSIEVNPEDKPGKDIIFNQTEPVDKKTKLKKYWWIFALIGVLITFIAFSQLKSPSPSDVASDIKETLNNDNSLDVTSVKPDKESKTMLVYVKENMAVDDLYMGKTSTFKTVERTLLDLSEKYKDDESDDYDLSYIQILKPGTNDTILMSVDNGKIKYSVLDDLE</sequence>
<name>A0A2N9DX55_9LACO</name>
<dbReference type="RefSeq" id="WP_106483443.1">
    <property type="nucleotide sequence ID" value="NZ_CBCPIL010000009.1"/>
</dbReference>
<feature type="transmembrane region" description="Helical" evidence="1">
    <location>
        <begin position="68"/>
        <end position="87"/>
    </location>
</feature>
<keyword evidence="3" id="KW-1185">Reference proteome</keyword>
<protein>
    <recommendedName>
        <fullName evidence="4">Zinc-ribbon domain-containing protein</fullName>
    </recommendedName>
</protein>
<dbReference type="Proteomes" id="UP000238739">
    <property type="component" value="Unassembled WGS sequence"/>
</dbReference>
<dbReference type="EMBL" id="OGVC01000027">
    <property type="protein sequence ID" value="SPC39238.1"/>
    <property type="molecule type" value="Genomic_DNA"/>
</dbReference>
<evidence type="ECO:0000313" key="2">
    <source>
        <dbReference type="EMBL" id="SPC39238.1"/>
    </source>
</evidence>
<proteinExistence type="predicted"/>
<organism evidence="2 3">
    <name type="scientific">Latilactobacillus fuchuensis</name>
    <dbReference type="NCBI Taxonomy" id="164393"/>
    <lineage>
        <taxon>Bacteria</taxon>
        <taxon>Bacillati</taxon>
        <taxon>Bacillota</taxon>
        <taxon>Bacilli</taxon>
        <taxon>Lactobacillales</taxon>
        <taxon>Lactobacillaceae</taxon>
        <taxon>Latilactobacillus</taxon>
    </lineage>
</organism>
<comment type="caution">
    <text evidence="2">The sequence shown here is derived from an EMBL/GenBank/DDBJ whole genome shotgun (WGS) entry which is preliminary data.</text>
</comment>
<keyword evidence="1" id="KW-1133">Transmembrane helix</keyword>
<evidence type="ECO:0000313" key="3">
    <source>
        <dbReference type="Proteomes" id="UP000238739"/>
    </source>
</evidence>
<dbReference type="AlphaFoldDB" id="A0A2N9DX55"/>
<evidence type="ECO:0000256" key="1">
    <source>
        <dbReference type="SAM" id="Phobius"/>
    </source>
</evidence>
<keyword evidence="1" id="KW-0472">Membrane</keyword>
<accession>A0A2N9DX55</accession>
<reference evidence="2" key="1">
    <citation type="submission" date="2018-01" db="EMBL/GenBank/DDBJ databases">
        <authorList>
            <person name="Chaillou S."/>
        </authorList>
    </citation>
    <scope>NUCLEOTIDE SEQUENCE [LARGE SCALE GENOMIC DNA]</scope>
    <source>
        <strain evidence="2">MFPC41A2801</strain>
    </source>
</reference>
<gene>
    <name evidence="2" type="ORF">LFUMFP_330001</name>
</gene>